<dbReference type="PANTHER" id="PTHR33112">
    <property type="entry name" value="DOMAIN PROTEIN, PUTATIVE-RELATED"/>
    <property type="match status" value="1"/>
</dbReference>
<dbReference type="PANTHER" id="PTHR33112:SF10">
    <property type="entry name" value="TOL"/>
    <property type="match status" value="1"/>
</dbReference>
<name>A0AAE0U2M3_SORBR</name>
<sequence length="826" mass="93149">MTGEDLPLSTSTEGNQSVSTAAADASRQPMKSVPAGESRNSPQWTFTELASGLESDGHNEHSQRHATDAVSDTPAGDAYDPGYTDNEALCATCRFLLELGPEPEGWEVSFDRWDGVGGNWVYECNLTTEVTWSRNLETIIFHNKCPLCRELRVEMSSYRQNGLGTSPTQEKLTVVKTLQSGRWGNFYVDIRLKGDYFKRHQLPAGVVIRVELYPEDETLLDGNYKDCGRSVIEGSLYKLPIPTVCSSGSPGPHGSNTGSETSWQLVKDWMAKCRSSHQRCNLTHEAVPPLPTRVIDVGSRDDDLPPRLHVVTDQDSGRYATLSHRWGLQDTFKLTVSNFETLTQEIPWERLPKTFQDAIEATRHLGIRYLWIDSLCIIQDSPQGIDWIAESAKMTNVYEDSYINFAAADAMDSSTQGCFFDRDPSLIRLVRVHLDWGAEPIYYYAAASHGFKTNVASAPLYRRGWVFQERTLAPRIVHCCRNQLYWECLESIATESFPTGLPHWVERSGGTCFCSSWRRIRPPASDIFISASSSTVDHYFAALIAWNSVVSQYQELDLTYARDKLVAISGLARMHSRFLNTRYLAGMWLEHLPVQLLWYRMWSMEPQRMCYKEYIAPTWSYFSIPGPVVPTVRNKEDLPLPGKKGQRSRPMIQILDATVDLVDESHPFGAVSGGSLLVKGPLANSSLIQDFEFSEHERKMTITYCGKFAGSYRFDTLGYPSQLPVKKPLYLLPVMLGMSYMGGWDKRQVSGLVLQQANRGGNTFRRVGVFGVRRQELWETASEKEDYEKEEDGIRVLQEACLAQNGPDDEAGPFPEWGKQLVITII</sequence>
<protein>
    <submittedName>
        <fullName evidence="3">Heterokaryon incompatibility protein-domain-containing protein</fullName>
    </submittedName>
</protein>
<organism evidence="3 4">
    <name type="scientific">Sordaria brevicollis</name>
    <dbReference type="NCBI Taxonomy" id="83679"/>
    <lineage>
        <taxon>Eukaryota</taxon>
        <taxon>Fungi</taxon>
        <taxon>Dikarya</taxon>
        <taxon>Ascomycota</taxon>
        <taxon>Pezizomycotina</taxon>
        <taxon>Sordariomycetes</taxon>
        <taxon>Sordariomycetidae</taxon>
        <taxon>Sordariales</taxon>
        <taxon>Sordariaceae</taxon>
        <taxon>Sordaria</taxon>
    </lineage>
</organism>
<dbReference type="EMBL" id="JAUTDP010000016">
    <property type="protein sequence ID" value="KAK3388360.1"/>
    <property type="molecule type" value="Genomic_DNA"/>
</dbReference>
<feature type="region of interest" description="Disordered" evidence="1">
    <location>
        <begin position="1"/>
        <end position="80"/>
    </location>
</feature>
<feature type="compositionally biased region" description="Polar residues" evidence="1">
    <location>
        <begin position="8"/>
        <end position="20"/>
    </location>
</feature>
<dbReference type="Proteomes" id="UP001281003">
    <property type="component" value="Unassembled WGS sequence"/>
</dbReference>
<evidence type="ECO:0000313" key="3">
    <source>
        <dbReference type="EMBL" id="KAK3388360.1"/>
    </source>
</evidence>
<evidence type="ECO:0000256" key="1">
    <source>
        <dbReference type="SAM" id="MobiDB-lite"/>
    </source>
</evidence>
<keyword evidence="4" id="KW-1185">Reference proteome</keyword>
<dbReference type="Pfam" id="PF06985">
    <property type="entry name" value="HET"/>
    <property type="match status" value="1"/>
</dbReference>
<evidence type="ECO:0000313" key="4">
    <source>
        <dbReference type="Proteomes" id="UP001281003"/>
    </source>
</evidence>
<gene>
    <name evidence="3" type="ORF">B0T20DRAFT_104058</name>
</gene>
<evidence type="ECO:0000259" key="2">
    <source>
        <dbReference type="Pfam" id="PF06985"/>
    </source>
</evidence>
<feature type="compositionally biased region" description="Basic and acidic residues" evidence="1">
    <location>
        <begin position="55"/>
        <end position="67"/>
    </location>
</feature>
<reference evidence="3" key="2">
    <citation type="submission" date="2023-07" db="EMBL/GenBank/DDBJ databases">
        <authorList>
            <consortium name="Lawrence Berkeley National Laboratory"/>
            <person name="Haridas S."/>
            <person name="Hensen N."/>
            <person name="Bonometti L."/>
            <person name="Westerberg I."/>
            <person name="Brannstrom I.O."/>
            <person name="Guillou S."/>
            <person name="Cros-Aarteil S."/>
            <person name="Calhoun S."/>
            <person name="Kuo A."/>
            <person name="Mondo S."/>
            <person name="Pangilinan J."/>
            <person name="Riley R."/>
            <person name="LaButti K."/>
            <person name="Andreopoulos B."/>
            <person name="Lipzen A."/>
            <person name="Chen C."/>
            <person name="Yanf M."/>
            <person name="Daum C."/>
            <person name="Ng V."/>
            <person name="Clum A."/>
            <person name="Steindorff A."/>
            <person name="Ohm R."/>
            <person name="Martin F."/>
            <person name="Silar P."/>
            <person name="Natvig D."/>
            <person name="Lalanne C."/>
            <person name="Gautier V."/>
            <person name="Ament-velasquez S.L."/>
            <person name="Kruys A."/>
            <person name="Hutchinson M.I."/>
            <person name="Powell A.J."/>
            <person name="Barry K."/>
            <person name="Miller A.N."/>
            <person name="Grigoriev I.V."/>
            <person name="Debuchy R."/>
            <person name="Gladieux P."/>
            <person name="Thoren M.H."/>
            <person name="Johannesson H."/>
        </authorList>
    </citation>
    <scope>NUCLEOTIDE SEQUENCE</scope>
    <source>
        <strain evidence="3">FGSC 1904</strain>
    </source>
</reference>
<comment type="caution">
    <text evidence="3">The sequence shown here is derived from an EMBL/GenBank/DDBJ whole genome shotgun (WGS) entry which is preliminary data.</text>
</comment>
<accession>A0AAE0U2M3</accession>
<proteinExistence type="predicted"/>
<feature type="compositionally biased region" description="Polar residues" evidence="1">
    <location>
        <begin position="38"/>
        <end position="48"/>
    </location>
</feature>
<feature type="domain" description="Heterokaryon incompatibility" evidence="2">
    <location>
        <begin position="319"/>
        <end position="469"/>
    </location>
</feature>
<dbReference type="AlphaFoldDB" id="A0AAE0U2M3"/>
<dbReference type="InterPro" id="IPR010730">
    <property type="entry name" value="HET"/>
</dbReference>
<reference evidence="3" key="1">
    <citation type="journal article" date="2023" name="Mol. Phylogenet. Evol.">
        <title>Genome-scale phylogeny and comparative genomics of the fungal order Sordariales.</title>
        <authorList>
            <person name="Hensen N."/>
            <person name="Bonometti L."/>
            <person name="Westerberg I."/>
            <person name="Brannstrom I.O."/>
            <person name="Guillou S."/>
            <person name="Cros-Aarteil S."/>
            <person name="Calhoun S."/>
            <person name="Haridas S."/>
            <person name="Kuo A."/>
            <person name="Mondo S."/>
            <person name="Pangilinan J."/>
            <person name="Riley R."/>
            <person name="LaButti K."/>
            <person name="Andreopoulos B."/>
            <person name="Lipzen A."/>
            <person name="Chen C."/>
            <person name="Yan M."/>
            <person name="Daum C."/>
            <person name="Ng V."/>
            <person name="Clum A."/>
            <person name="Steindorff A."/>
            <person name="Ohm R.A."/>
            <person name="Martin F."/>
            <person name="Silar P."/>
            <person name="Natvig D.O."/>
            <person name="Lalanne C."/>
            <person name="Gautier V."/>
            <person name="Ament-Velasquez S.L."/>
            <person name="Kruys A."/>
            <person name="Hutchinson M.I."/>
            <person name="Powell A.J."/>
            <person name="Barry K."/>
            <person name="Miller A.N."/>
            <person name="Grigoriev I.V."/>
            <person name="Debuchy R."/>
            <person name="Gladieux P."/>
            <person name="Hiltunen Thoren M."/>
            <person name="Johannesson H."/>
        </authorList>
    </citation>
    <scope>NUCLEOTIDE SEQUENCE</scope>
    <source>
        <strain evidence="3">FGSC 1904</strain>
    </source>
</reference>